<evidence type="ECO:0000256" key="6">
    <source>
        <dbReference type="ARBA" id="ARBA00022777"/>
    </source>
</evidence>
<dbReference type="Gene3D" id="3.30.420.40">
    <property type="match status" value="2"/>
</dbReference>
<evidence type="ECO:0000313" key="13">
    <source>
        <dbReference type="Proteomes" id="UP000823935"/>
    </source>
</evidence>
<dbReference type="EC" id="2.7.1.30" evidence="3"/>
<evidence type="ECO:0000256" key="4">
    <source>
        <dbReference type="ARBA" id="ARBA00022679"/>
    </source>
</evidence>
<keyword evidence="7" id="KW-0319">Glycerol metabolism</keyword>
<proteinExistence type="inferred from homology"/>
<comment type="caution">
    <text evidence="12">The sequence shown here is derived from an EMBL/GenBank/DDBJ whole genome shotgun (WGS) entry which is preliminary data.</text>
</comment>
<keyword evidence="5" id="KW-0547">Nucleotide-binding</keyword>
<dbReference type="Pfam" id="PF00370">
    <property type="entry name" value="FGGY_N"/>
    <property type="match status" value="1"/>
</dbReference>
<comment type="pathway">
    <text evidence="1">Polyol metabolism; glycerol degradation via glycerol kinase pathway; sn-glycerol 3-phosphate from glycerol: step 1/1.</text>
</comment>
<dbReference type="Pfam" id="PF02782">
    <property type="entry name" value="FGGY_C"/>
    <property type="match status" value="1"/>
</dbReference>
<evidence type="ECO:0000256" key="2">
    <source>
        <dbReference type="ARBA" id="ARBA00009156"/>
    </source>
</evidence>
<accession>A0A9D1JLH7</accession>
<keyword evidence="4 12" id="KW-0808">Transferase</keyword>
<dbReference type="GO" id="GO:0004370">
    <property type="term" value="F:glycerol kinase activity"/>
    <property type="evidence" value="ECO:0007669"/>
    <property type="project" value="UniProtKB-EC"/>
</dbReference>
<reference evidence="12" key="1">
    <citation type="submission" date="2020-10" db="EMBL/GenBank/DDBJ databases">
        <authorList>
            <person name="Gilroy R."/>
        </authorList>
    </citation>
    <scope>NUCLEOTIDE SEQUENCE</scope>
    <source>
        <strain evidence="12">CHK190-19873</strain>
    </source>
</reference>
<dbReference type="InterPro" id="IPR000577">
    <property type="entry name" value="Carb_kinase_FGGY"/>
</dbReference>
<evidence type="ECO:0000259" key="11">
    <source>
        <dbReference type="Pfam" id="PF02782"/>
    </source>
</evidence>
<protein>
    <recommendedName>
        <fullName evidence="3">glycerol kinase</fullName>
        <ecNumber evidence="3">2.7.1.30</ecNumber>
    </recommendedName>
    <alternativeName>
        <fullName evidence="9">ATP:glycerol 3-phosphotransferase</fullName>
    </alternativeName>
</protein>
<evidence type="ECO:0000256" key="3">
    <source>
        <dbReference type="ARBA" id="ARBA00012099"/>
    </source>
</evidence>
<dbReference type="GO" id="GO:0019563">
    <property type="term" value="P:glycerol catabolic process"/>
    <property type="evidence" value="ECO:0007669"/>
    <property type="project" value="TreeGrafter"/>
</dbReference>
<dbReference type="GO" id="GO:0005524">
    <property type="term" value="F:ATP binding"/>
    <property type="evidence" value="ECO:0007669"/>
    <property type="project" value="UniProtKB-KW"/>
</dbReference>
<dbReference type="PANTHER" id="PTHR10196">
    <property type="entry name" value="SUGAR KINASE"/>
    <property type="match status" value="1"/>
</dbReference>
<dbReference type="Proteomes" id="UP000823935">
    <property type="component" value="Unassembled WGS sequence"/>
</dbReference>
<dbReference type="InterPro" id="IPR018484">
    <property type="entry name" value="FGGY_N"/>
</dbReference>
<dbReference type="PANTHER" id="PTHR10196:SF69">
    <property type="entry name" value="GLYCEROL KINASE"/>
    <property type="match status" value="1"/>
</dbReference>
<evidence type="ECO:0000256" key="9">
    <source>
        <dbReference type="ARBA" id="ARBA00043149"/>
    </source>
</evidence>
<dbReference type="InterPro" id="IPR018483">
    <property type="entry name" value="Carb_kinase_FGGY_CS"/>
</dbReference>
<dbReference type="FunFam" id="3.30.420.40:FF:000086">
    <property type="entry name" value="Glycerol kinase"/>
    <property type="match status" value="1"/>
</dbReference>
<sequence length="497" mass="54214">MKRYVLGIDQSTQGTKALLFDREGALLCRTDLPHEQIIDERGWVEHNPDEIYKNTIQAVKNLVEKAGIDKEEIAVLGISNQRETAMVWDRKTGLPVYNAVVWQCARGEKICERLAQDPAVPEMVRQRTGLQLSPYFSAAKIAWVLENVEGAREKNEAGTLGCGTMDSWLVYKLTKGERFQTDYSNASRTQLFNIRTLSWDPDICRLFGVNPDCLAQVTDSDGDFGVTDFEGFLDTPIPICGVLGDSHGALFGQGCLEKGMIKTTYGTGSSIMMNIGDTPVFSDLGVVTSLAWSMGGKVNYVLEGNINYTGAVITWLQKDLKLIESAGETESLAKSANPADKTYLVPAFTGLGAPYWDSNATAVICGITRTTGQAEVVRAGLDCIAYQITDIVRAMSQASGIPIAELRVDGGPTRNGYLMQFQSDMLGIPVQIPDAEELSGIGAAYAAGLSAGIYDKEIFGRMKRRAYQPEMEAAVREEKYAGWKKAVGMVLTKSAAE</sequence>
<organism evidence="12 13">
    <name type="scientific">Candidatus Limivivens intestinipullorum</name>
    <dbReference type="NCBI Taxonomy" id="2840858"/>
    <lineage>
        <taxon>Bacteria</taxon>
        <taxon>Bacillati</taxon>
        <taxon>Bacillota</taxon>
        <taxon>Clostridia</taxon>
        <taxon>Lachnospirales</taxon>
        <taxon>Lachnospiraceae</taxon>
        <taxon>Lachnospiraceae incertae sedis</taxon>
        <taxon>Candidatus Limivivens</taxon>
    </lineage>
</organism>
<evidence type="ECO:0000313" key="12">
    <source>
        <dbReference type="EMBL" id="HIS33260.1"/>
    </source>
</evidence>
<evidence type="ECO:0000256" key="5">
    <source>
        <dbReference type="ARBA" id="ARBA00022741"/>
    </source>
</evidence>
<feature type="domain" description="Carbohydrate kinase FGGY C-terminal" evidence="11">
    <location>
        <begin position="263"/>
        <end position="450"/>
    </location>
</feature>
<evidence type="ECO:0000256" key="7">
    <source>
        <dbReference type="ARBA" id="ARBA00022798"/>
    </source>
</evidence>
<keyword evidence="6 12" id="KW-0418">Kinase</keyword>
<name>A0A9D1JLH7_9FIRM</name>
<dbReference type="PIRSF" id="PIRSF000538">
    <property type="entry name" value="GlpK"/>
    <property type="match status" value="1"/>
</dbReference>
<keyword evidence="8" id="KW-0067">ATP-binding</keyword>
<dbReference type="SUPFAM" id="SSF53067">
    <property type="entry name" value="Actin-like ATPase domain"/>
    <property type="match status" value="2"/>
</dbReference>
<evidence type="ECO:0000259" key="10">
    <source>
        <dbReference type="Pfam" id="PF00370"/>
    </source>
</evidence>
<evidence type="ECO:0000256" key="1">
    <source>
        <dbReference type="ARBA" id="ARBA00005190"/>
    </source>
</evidence>
<dbReference type="InterPro" id="IPR018485">
    <property type="entry name" value="FGGY_C"/>
</dbReference>
<dbReference type="CDD" id="cd07769">
    <property type="entry name" value="ASKHA_NBD_FGGY_GK"/>
    <property type="match status" value="1"/>
</dbReference>
<dbReference type="AlphaFoldDB" id="A0A9D1JLH7"/>
<dbReference type="NCBIfam" id="NF000756">
    <property type="entry name" value="PRK00047.1"/>
    <property type="match status" value="1"/>
</dbReference>
<dbReference type="EMBL" id="DVIQ01000115">
    <property type="protein sequence ID" value="HIS33260.1"/>
    <property type="molecule type" value="Genomic_DNA"/>
</dbReference>
<reference evidence="12" key="2">
    <citation type="journal article" date="2021" name="PeerJ">
        <title>Extensive microbial diversity within the chicken gut microbiome revealed by metagenomics and culture.</title>
        <authorList>
            <person name="Gilroy R."/>
            <person name="Ravi A."/>
            <person name="Getino M."/>
            <person name="Pursley I."/>
            <person name="Horton D.L."/>
            <person name="Alikhan N.F."/>
            <person name="Baker D."/>
            <person name="Gharbi K."/>
            <person name="Hall N."/>
            <person name="Watson M."/>
            <person name="Adriaenssens E.M."/>
            <person name="Foster-Nyarko E."/>
            <person name="Jarju S."/>
            <person name="Secka A."/>
            <person name="Antonio M."/>
            <person name="Oren A."/>
            <person name="Chaudhuri R.R."/>
            <person name="La Ragione R."/>
            <person name="Hildebrand F."/>
            <person name="Pallen M.J."/>
        </authorList>
    </citation>
    <scope>NUCLEOTIDE SEQUENCE</scope>
    <source>
        <strain evidence="12">CHK190-19873</strain>
    </source>
</reference>
<dbReference type="GO" id="GO:0005829">
    <property type="term" value="C:cytosol"/>
    <property type="evidence" value="ECO:0007669"/>
    <property type="project" value="TreeGrafter"/>
</dbReference>
<feature type="domain" description="Carbohydrate kinase FGGY N-terminal" evidence="10">
    <location>
        <begin position="4"/>
        <end position="252"/>
    </location>
</feature>
<dbReference type="InterPro" id="IPR043129">
    <property type="entry name" value="ATPase_NBD"/>
</dbReference>
<dbReference type="PROSITE" id="PS00933">
    <property type="entry name" value="FGGY_KINASES_1"/>
    <property type="match status" value="1"/>
</dbReference>
<evidence type="ECO:0000256" key="8">
    <source>
        <dbReference type="ARBA" id="ARBA00022840"/>
    </source>
</evidence>
<gene>
    <name evidence="12" type="primary">glpK</name>
    <name evidence="12" type="ORF">IAB44_17210</name>
</gene>
<comment type="similarity">
    <text evidence="2">Belongs to the FGGY kinase family.</text>
</comment>